<evidence type="ECO:0000313" key="1">
    <source>
        <dbReference type="EMBL" id="QJA80337.1"/>
    </source>
</evidence>
<accession>A0A6M3KEF4</accession>
<organism evidence="1">
    <name type="scientific">viral metagenome</name>
    <dbReference type="NCBI Taxonomy" id="1070528"/>
    <lineage>
        <taxon>unclassified sequences</taxon>
        <taxon>metagenomes</taxon>
        <taxon>organismal metagenomes</taxon>
    </lineage>
</organism>
<name>A0A6M3KEF4_9ZZZZ</name>
<dbReference type="EMBL" id="MT142417">
    <property type="protein sequence ID" value="QJA80337.1"/>
    <property type="molecule type" value="Genomic_DNA"/>
</dbReference>
<gene>
    <name evidence="1" type="ORF">MM415A00745_0016</name>
</gene>
<protein>
    <submittedName>
        <fullName evidence="1">Uncharacterized protein</fullName>
    </submittedName>
</protein>
<dbReference type="AlphaFoldDB" id="A0A6M3KEF4"/>
<proteinExistence type="predicted"/>
<sequence length="126" mass="15108">MTKTVTQLLREHLYETLGMLDISYNTLLETEWSPNFERLMRNRLILGALRYGRLRAIGKPKWDRVEYIERKLKDYKETKNKECLVDIANLCLCEFIEGDSKVFMPEDNKTQCKEKKMSELYNERSF</sequence>
<reference evidence="1" key="1">
    <citation type="submission" date="2020-03" db="EMBL/GenBank/DDBJ databases">
        <title>The deep terrestrial virosphere.</title>
        <authorList>
            <person name="Holmfeldt K."/>
            <person name="Nilsson E."/>
            <person name="Simone D."/>
            <person name="Lopez-Fernandez M."/>
            <person name="Wu X."/>
            <person name="de Brujin I."/>
            <person name="Lundin D."/>
            <person name="Andersson A."/>
            <person name="Bertilsson S."/>
            <person name="Dopson M."/>
        </authorList>
    </citation>
    <scope>NUCLEOTIDE SEQUENCE</scope>
    <source>
        <strain evidence="1">MM415A00745</strain>
    </source>
</reference>